<evidence type="ECO:0000313" key="2">
    <source>
        <dbReference type="Proteomes" id="UP000324639"/>
    </source>
</evidence>
<dbReference type="EMBL" id="LR026986">
    <property type="protein sequence ID" value="VCU40748.1"/>
    <property type="molecule type" value="Genomic_DNA"/>
</dbReference>
<evidence type="ECO:0000313" key="1">
    <source>
        <dbReference type="EMBL" id="VCU40748.1"/>
    </source>
</evidence>
<gene>
    <name evidence="1" type="ORF">BGT96224V316_LOCUS1998</name>
</gene>
<protein>
    <submittedName>
        <fullName evidence="1">Bgt-5437</fullName>
    </submittedName>
</protein>
<dbReference type="Proteomes" id="UP000324639">
    <property type="component" value="Chromosome Bgt_-03"/>
</dbReference>
<proteinExistence type="predicted"/>
<name>A0A9X9LB90_BLUGR</name>
<dbReference type="AlphaFoldDB" id="A0A9X9LB90"/>
<organism evidence="1 2">
    <name type="scientific">Blumeria graminis f. sp. tritici</name>
    <dbReference type="NCBI Taxonomy" id="62690"/>
    <lineage>
        <taxon>Eukaryota</taxon>
        <taxon>Fungi</taxon>
        <taxon>Dikarya</taxon>
        <taxon>Ascomycota</taxon>
        <taxon>Pezizomycotina</taxon>
        <taxon>Leotiomycetes</taxon>
        <taxon>Erysiphales</taxon>
        <taxon>Erysiphaceae</taxon>
        <taxon>Blumeria</taxon>
    </lineage>
</organism>
<keyword evidence="2" id="KW-1185">Reference proteome</keyword>
<accession>A0A9X9LB90</accession>
<sequence length="67" mass="8098">MNYCKQRPLTFQRSTGRLYLHQKVIKQVIQSCYSSREVQERMESLRRNVGEFLRKQDKSMQSLVQTM</sequence>
<reference evidence="1 2" key="1">
    <citation type="submission" date="2018-08" db="EMBL/GenBank/DDBJ databases">
        <authorList>
            <person name="Muller C M."/>
        </authorList>
    </citation>
    <scope>NUCLEOTIDE SEQUENCE [LARGE SCALE GENOMIC DNA]</scope>
</reference>